<keyword evidence="3" id="KW-0732">Signal</keyword>
<dbReference type="SUPFAM" id="SSF109998">
    <property type="entry name" value="Triger factor/SurA peptide-binding domain-like"/>
    <property type="match status" value="1"/>
</dbReference>
<evidence type="ECO:0000256" key="5">
    <source>
        <dbReference type="ARBA" id="ARBA00023235"/>
    </source>
</evidence>
<accession>A0A2T4U6D4</accession>
<reference evidence="8 9" key="1">
    <citation type="submission" date="2018-03" db="EMBL/GenBank/DDBJ databases">
        <title>Alkalicoccus saliphilus sp. nov., isolated from a mineral pool.</title>
        <authorList>
            <person name="Zhao B."/>
        </authorList>
    </citation>
    <scope>NUCLEOTIDE SEQUENCE [LARGE SCALE GENOMIC DNA]</scope>
    <source>
        <strain evidence="8 9">6AG</strain>
    </source>
</reference>
<sequence>MRYILLVVLLLTACSNDGSLPSDYNNSSETEQEEMAAVTNAGSVSAEELHEALRERHGAEVLSQLINRKIFEAEAENLGITEEDVEKEMLSLRDTLGLQETDDFYPLAEMQGVSSQEQLEERILKRLVLEELTGNEKGVEEADLMQEYESGEAVHVRHILVESREKAQDISSRLEEEEFSKLAETYSLDPGSSGSGGDLGLIRRGTRSPPFEEAAFTLKESEISEPVESPFGFHIIEVTGREPFTVPFDEVSEQLYTSLNERHMYRMQRKEEELIEEAEISILDEDFVDLFE</sequence>
<evidence type="ECO:0000256" key="6">
    <source>
        <dbReference type="PROSITE-ProRule" id="PRU00278"/>
    </source>
</evidence>
<comment type="caution">
    <text evidence="8">The sequence shown here is derived from an EMBL/GenBank/DDBJ whole genome shotgun (WGS) entry which is preliminary data.</text>
</comment>
<dbReference type="PROSITE" id="PS01096">
    <property type="entry name" value="PPIC_PPIASE_1"/>
    <property type="match status" value="1"/>
</dbReference>
<evidence type="ECO:0000313" key="8">
    <source>
        <dbReference type="EMBL" id="PTL38950.1"/>
    </source>
</evidence>
<evidence type="ECO:0000256" key="3">
    <source>
        <dbReference type="ARBA" id="ARBA00022729"/>
    </source>
</evidence>
<organism evidence="8 9">
    <name type="scientific">Alkalicoccus saliphilus</name>
    <dbReference type="NCBI Taxonomy" id="200989"/>
    <lineage>
        <taxon>Bacteria</taxon>
        <taxon>Bacillati</taxon>
        <taxon>Bacillota</taxon>
        <taxon>Bacilli</taxon>
        <taxon>Bacillales</taxon>
        <taxon>Bacillaceae</taxon>
        <taxon>Alkalicoccus</taxon>
    </lineage>
</organism>
<protein>
    <recommendedName>
        <fullName evidence="2">peptidylprolyl isomerase</fullName>
        <ecNumber evidence="2">5.2.1.8</ecNumber>
    </recommendedName>
</protein>
<dbReference type="InterPro" id="IPR027304">
    <property type="entry name" value="Trigger_fact/SurA_dom_sf"/>
</dbReference>
<name>A0A2T4U6D4_9BACI</name>
<dbReference type="InterPro" id="IPR046357">
    <property type="entry name" value="PPIase_dom_sf"/>
</dbReference>
<evidence type="ECO:0000256" key="1">
    <source>
        <dbReference type="ARBA" id="ARBA00000971"/>
    </source>
</evidence>
<evidence type="ECO:0000256" key="4">
    <source>
        <dbReference type="ARBA" id="ARBA00023110"/>
    </source>
</evidence>
<dbReference type="InterPro" id="IPR023058">
    <property type="entry name" value="PPIase_PpiC_CS"/>
</dbReference>
<dbReference type="Proteomes" id="UP000240509">
    <property type="component" value="Unassembled WGS sequence"/>
</dbReference>
<feature type="domain" description="PpiC" evidence="7">
    <location>
        <begin position="151"/>
        <end position="240"/>
    </location>
</feature>
<dbReference type="EC" id="5.2.1.8" evidence="2"/>
<evidence type="ECO:0000256" key="2">
    <source>
        <dbReference type="ARBA" id="ARBA00013194"/>
    </source>
</evidence>
<dbReference type="AlphaFoldDB" id="A0A2T4U6D4"/>
<dbReference type="EMBL" id="PZJJ01000011">
    <property type="protein sequence ID" value="PTL38950.1"/>
    <property type="molecule type" value="Genomic_DNA"/>
</dbReference>
<evidence type="ECO:0000259" key="7">
    <source>
        <dbReference type="PROSITE" id="PS50198"/>
    </source>
</evidence>
<dbReference type="PANTHER" id="PTHR47245:SF1">
    <property type="entry name" value="FOLDASE PROTEIN PRSA"/>
    <property type="match status" value="1"/>
</dbReference>
<dbReference type="SUPFAM" id="SSF54534">
    <property type="entry name" value="FKBP-like"/>
    <property type="match status" value="1"/>
</dbReference>
<dbReference type="Pfam" id="PF13616">
    <property type="entry name" value="Rotamase_3"/>
    <property type="match status" value="1"/>
</dbReference>
<gene>
    <name evidence="8" type="ORF">C6Y45_08185</name>
</gene>
<dbReference type="Gene3D" id="3.10.50.40">
    <property type="match status" value="1"/>
</dbReference>
<keyword evidence="5 6" id="KW-0413">Isomerase</keyword>
<proteinExistence type="predicted"/>
<comment type="catalytic activity">
    <reaction evidence="1">
        <text>[protein]-peptidylproline (omega=180) = [protein]-peptidylproline (omega=0)</text>
        <dbReference type="Rhea" id="RHEA:16237"/>
        <dbReference type="Rhea" id="RHEA-COMP:10747"/>
        <dbReference type="Rhea" id="RHEA-COMP:10748"/>
        <dbReference type="ChEBI" id="CHEBI:83833"/>
        <dbReference type="ChEBI" id="CHEBI:83834"/>
        <dbReference type="EC" id="5.2.1.8"/>
    </reaction>
</comment>
<dbReference type="PANTHER" id="PTHR47245">
    <property type="entry name" value="PEPTIDYLPROLYL ISOMERASE"/>
    <property type="match status" value="1"/>
</dbReference>
<dbReference type="InterPro" id="IPR050245">
    <property type="entry name" value="PrsA_foldase"/>
</dbReference>
<dbReference type="InterPro" id="IPR000297">
    <property type="entry name" value="PPIase_PpiC"/>
</dbReference>
<keyword evidence="9" id="KW-1185">Reference proteome</keyword>
<keyword evidence="4 6" id="KW-0697">Rotamase</keyword>
<dbReference type="RefSeq" id="WP_107584751.1">
    <property type="nucleotide sequence ID" value="NZ_PZJJ01000011.1"/>
</dbReference>
<evidence type="ECO:0000313" key="9">
    <source>
        <dbReference type="Proteomes" id="UP000240509"/>
    </source>
</evidence>
<dbReference type="OrthoDB" id="14196at2"/>
<dbReference type="PROSITE" id="PS50198">
    <property type="entry name" value="PPIC_PPIASE_2"/>
    <property type="match status" value="1"/>
</dbReference>
<dbReference type="GO" id="GO:0003755">
    <property type="term" value="F:peptidyl-prolyl cis-trans isomerase activity"/>
    <property type="evidence" value="ECO:0007669"/>
    <property type="project" value="UniProtKB-KW"/>
</dbReference>